<keyword evidence="3" id="KW-1185">Reference proteome</keyword>
<protein>
    <submittedName>
        <fullName evidence="2">DUF4129 domain-containing protein</fullName>
    </submittedName>
</protein>
<sequence>MSRKHPAVALTVALLLLAGPVVTTTTADASSSTPPVDGAVPSHSAQHTPTNNSTVVHENPAETGGRGNLTATRGWFVDRIEAALVDCARRATPAGNGTCAALGAQGEFTSLATRYRDVARRTDDPGDDAAARILNRTAAHQLAFTRSVVRYRSTLAAYREARRQGESRRARALARRVSTQGDRVSSAGRRLSADFAHVTSNSTINLTRAREITSEVTGNVSATTGRIRTTEFRPPRLNLSSTGARVSFADPATLRGQLRASNETPLAGRTVTIRTPETTIRTETNASGSFTATYRPTTVPTGNATVVAEYRPRNDSPFSGIEARTTLSVGETEGTLRVTEASDRAAFGDEVSVRGTLRADGRPVAGVPVVVTLGGVRLAAAETNASGGFSAAGSISTAVPAGNSTLDVSLARRGRALTADPASTVVSVERTEPRLVAGTERLDPDTVRVFGSLTAGRTPVKNATLRIRRGTDLVATVRLDGGGAFERNVSVLDLPANGTTTMVVAYEPPGGNLDAVSVQVRVSTASGLPPAFVDTPLDAWLASLSRLDPALLAIGALALLMVSLVSTGAAYRSQGRFQSAIWRSAAVAVGQLLGIDTGPASGTDPDADGASTDAGSTPDAEDVDGGRADGDATGPGVGLLDAARGRLDGGRLDEAVVVAYGAARRHLDASLDVDPALTHWELLAVYREALDREDRAALERLTAAYERAAFSPARSTTETARLALENAATIVGRGPGSTDPMDDD</sequence>
<dbReference type="Proteomes" id="UP001596434">
    <property type="component" value="Unassembled WGS sequence"/>
</dbReference>
<evidence type="ECO:0000256" key="1">
    <source>
        <dbReference type="SAM" id="MobiDB-lite"/>
    </source>
</evidence>
<gene>
    <name evidence="2" type="ORF">ACFQKE_03805</name>
</gene>
<feature type="compositionally biased region" description="Polar residues" evidence="1">
    <location>
        <begin position="43"/>
        <end position="56"/>
    </location>
</feature>
<dbReference type="Gene3D" id="2.60.40.10">
    <property type="entry name" value="Immunoglobulins"/>
    <property type="match status" value="1"/>
</dbReference>
<dbReference type="InterPro" id="IPR013783">
    <property type="entry name" value="Ig-like_fold"/>
</dbReference>
<dbReference type="EMBL" id="JBHTAT010000001">
    <property type="protein sequence ID" value="MFC7254431.1"/>
    <property type="molecule type" value="Genomic_DNA"/>
</dbReference>
<organism evidence="2 3">
    <name type="scientific">Haloplanus litoreus</name>
    <dbReference type="NCBI Taxonomy" id="767515"/>
    <lineage>
        <taxon>Archaea</taxon>
        <taxon>Methanobacteriati</taxon>
        <taxon>Methanobacteriota</taxon>
        <taxon>Stenosarchaea group</taxon>
        <taxon>Halobacteria</taxon>
        <taxon>Halobacteriales</taxon>
        <taxon>Haloferacaceae</taxon>
        <taxon>Haloplanus</taxon>
    </lineage>
</organism>
<feature type="region of interest" description="Disordered" evidence="1">
    <location>
        <begin position="597"/>
        <end position="636"/>
    </location>
</feature>
<evidence type="ECO:0000313" key="3">
    <source>
        <dbReference type="Proteomes" id="UP001596434"/>
    </source>
</evidence>
<evidence type="ECO:0000313" key="2">
    <source>
        <dbReference type="EMBL" id="MFC7254431.1"/>
    </source>
</evidence>
<dbReference type="AlphaFoldDB" id="A0ABD5ZVR6"/>
<accession>A0ABD5ZVR6</accession>
<feature type="compositionally biased region" description="Low complexity" evidence="1">
    <location>
        <begin position="25"/>
        <end position="36"/>
    </location>
</feature>
<dbReference type="GeneID" id="96952745"/>
<feature type="region of interest" description="Disordered" evidence="1">
    <location>
        <begin position="25"/>
        <end position="68"/>
    </location>
</feature>
<comment type="caution">
    <text evidence="2">The sequence shown here is derived from an EMBL/GenBank/DDBJ whole genome shotgun (WGS) entry which is preliminary data.</text>
</comment>
<name>A0ABD5ZVR6_9EURY</name>
<reference evidence="2 3" key="1">
    <citation type="journal article" date="2019" name="Int. J. Syst. Evol. Microbiol.">
        <title>The Global Catalogue of Microorganisms (GCM) 10K type strain sequencing project: providing services to taxonomists for standard genome sequencing and annotation.</title>
        <authorList>
            <consortium name="The Broad Institute Genomics Platform"/>
            <consortium name="The Broad Institute Genome Sequencing Center for Infectious Disease"/>
            <person name="Wu L."/>
            <person name="Ma J."/>
        </authorList>
    </citation>
    <scope>NUCLEOTIDE SEQUENCE [LARGE SCALE GENOMIC DNA]</scope>
    <source>
        <strain evidence="2 3">GX21</strain>
    </source>
</reference>
<proteinExistence type="predicted"/>
<dbReference type="RefSeq" id="WP_379702632.1">
    <property type="nucleotide sequence ID" value="NZ_JBHTAT010000001.1"/>
</dbReference>